<keyword evidence="14" id="KW-1185">Reference proteome</keyword>
<comment type="pathway">
    <text evidence="2 11">Cofactor biosynthesis; biotin biosynthesis.</text>
</comment>
<dbReference type="PROSITE" id="PS00599">
    <property type="entry name" value="AA_TRANSFER_CLASS_2"/>
    <property type="match status" value="1"/>
</dbReference>
<dbReference type="RefSeq" id="WP_047753841.1">
    <property type="nucleotide sequence ID" value="NZ_CAJUHA010000022.1"/>
</dbReference>
<comment type="catalytic activity">
    <reaction evidence="9 11">
        <text>6-carboxyhexanoyl-[ACP] + L-alanine + H(+) = (8S)-8-amino-7-oxononanoate + holo-[ACP] + CO2</text>
        <dbReference type="Rhea" id="RHEA:42288"/>
        <dbReference type="Rhea" id="RHEA-COMP:9685"/>
        <dbReference type="Rhea" id="RHEA-COMP:9955"/>
        <dbReference type="ChEBI" id="CHEBI:15378"/>
        <dbReference type="ChEBI" id="CHEBI:16526"/>
        <dbReference type="ChEBI" id="CHEBI:57972"/>
        <dbReference type="ChEBI" id="CHEBI:64479"/>
        <dbReference type="ChEBI" id="CHEBI:78846"/>
        <dbReference type="ChEBI" id="CHEBI:149468"/>
        <dbReference type="EC" id="2.3.1.47"/>
    </reaction>
</comment>
<comment type="similarity">
    <text evidence="3 11">Belongs to the class-II pyridoxal-phosphate-dependent aminotransferase family. BioF subfamily.</text>
</comment>
<organism evidence="13 14">
    <name type="scientific">Kosmotoga pacifica</name>
    <dbReference type="NCBI Taxonomy" id="1330330"/>
    <lineage>
        <taxon>Bacteria</taxon>
        <taxon>Thermotogati</taxon>
        <taxon>Thermotogota</taxon>
        <taxon>Thermotogae</taxon>
        <taxon>Kosmotogales</taxon>
        <taxon>Kosmotogaceae</taxon>
        <taxon>Kosmotoga</taxon>
    </lineage>
</organism>
<dbReference type="PANTHER" id="PTHR13693">
    <property type="entry name" value="CLASS II AMINOTRANSFERASE/8-AMINO-7-OXONONANOATE SYNTHASE"/>
    <property type="match status" value="1"/>
</dbReference>
<dbReference type="STRING" id="1330330.IX53_01445"/>
<dbReference type="OrthoDB" id="9807157at2"/>
<dbReference type="InterPro" id="IPR004723">
    <property type="entry name" value="AONS_Archaea/Proteobacteria"/>
</dbReference>
<evidence type="ECO:0000256" key="4">
    <source>
        <dbReference type="ARBA" id="ARBA00011738"/>
    </source>
</evidence>
<dbReference type="InterPro" id="IPR010962">
    <property type="entry name" value="AONS_Archaea/Firmicutes"/>
</dbReference>
<dbReference type="CDD" id="cd06454">
    <property type="entry name" value="KBL_like"/>
    <property type="match status" value="1"/>
</dbReference>
<evidence type="ECO:0000256" key="3">
    <source>
        <dbReference type="ARBA" id="ARBA00010008"/>
    </source>
</evidence>
<dbReference type="KEGG" id="kpf:IX53_01445"/>
<evidence type="ECO:0000256" key="6">
    <source>
        <dbReference type="ARBA" id="ARBA00022756"/>
    </source>
</evidence>
<dbReference type="InterPro" id="IPR015422">
    <property type="entry name" value="PyrdxlP-dep_Trfase_small"/>
</dbReference>
<dbReference type="GO" id="GO:0005737">
    <property type="term" value="C:cytoplasm"/>
    <property type="evidence" value="ECO:0007669"/>
    <property type="project" value="UniProtKB-ARBA"/>
</dbReference>
<proteinExistence type="inferred from homology"/>
<evidence type="ECO:0000256" key="9">
    <source>
        <dbReference type="ARBA" id="ARBA00047715"/>
    </source>
</evidence>
<evidence type="ECO:0000256" key="10">
    <source>
        <dbReference type="PIRSR" id="PIRSR604723-51"/>
    </source>
</evidence>
<evidence type="ECO:0000256" key="8">
    <source>
        <dbReference type="ARBA" id="ARBA00023315"/>
    </source>
</evidence>
<name>A0A0G2Z9F2_9BACT</name>
<accession>A0A0G2Z9F2</accession>
<dbReference type="GO" id="GO:0009102">
    <property type="term" value="P:biotin biosynthetic process"/>
    <property type="evidence" value="ECO:0007669"/>
    <property type="project" value="UniProtKB-UniRule"/>
</dbReference>
<comment type="function">
    <text evidence="11">Catalyzes the decarboxylative condensation of pimeloyl-[acyl-carrier protein] and L-alanine to produce 8-amino-7-oxononanoate (AON), [acyl-carrier protein], and carbon dioxide.</text>
</comment>
<dbReference type="Gene3D" id="3.40.640.10">
    <property type="entry name" value="Type I PLP-dependent aspartate aminotransferase-like (Major domain)"/>
    <property type="match status" value="1"/>
</dbReference>
<gene>
    <name evidence="13" type="ORF">IX53_01445</name>
</gene>
<dbReference type="GO" id="GO:0008710">
    <property type="term" value="F:8-amino-7-oxononanoate synthase activity"/>
    <property type="evidence" value="ECO:0007669"/>
    <property type="project" value="UniProtKB-UniRule"/>
</dbReference>
<dbReference type="InterPro" id="IPR050087">
    <property type="entry name" value="AON_synthase_class-II"/>
</dbReference>
<dbReference type="Pfam" id="PF00155">
    <property type="entry name" value="Aminotran_1_2"/>
    <property type="match status" value="1"/>
</dbReference>
<dbReference type="GO" id="GO:0016874">
    <property type="term" value="F:ligase activity"/>
    <property type="evidence" value="ECO:0007669"/>
    <property type="project" value="UniProtKB-KW"/>
</dbReference>
<keyword evidence="8" id="KW-0012">Acyltransferase</keyword>
<dbReference type="InterPro" id="IPR015421">
    <property type="entry name" value="PyrdxlP-dep_Trfase_major"/>
</dbReference>
<keyword evidence="5 11" id="KW-0808">Transferase</keyword>
<dbReference type="InterPro" id="IPR015424">
    <property type="entry name" value="PyrdxlP-dep_Trfase"/>
</dbReference>
<dbReference type="NCBIfam" id="TIGR01825">
    <property type="entry name" value="gly_Cac_T_rel"/>
    <property type="match status" value="1"/>
</dbReference>
<keyword evidence="6" id="KW-0093">Biotin biosynthesis</keyword>
<dbReference type="SUPFAM" id="SSF53383">
    <property type="entry name" value="PLP-dependent transferases"/>
    <property type="match status" value="1"/>
</dbReference>
<feature type="domain" description="Aminotransferase class I/classII large" evidence="12">
    <location>
        <begin position="39"/>
        <end position="382"/>
    </location>
</feature>
<dbReference type="PANTHER" id="PTHR13693:SF3">
    <property type="entry name" value="LD36009P"/>
    <property type="match status" value="1"/>
</dbReference>
<dbReference type="FunFam" id="3.40.640.10:FF:000006">
    <property type="entry name" value="5-aminolevulinate synthase, mitochondrial"/>
    <property type="match status" value="1"/>
</dbReference>
<dbReference type="NCBIfam" id="NF005394">
    <property type="entry name" value="PRK06939.1"/>
    <property type="match status" value="1"/>
</dbReference>
<dbReference type="EMBL" id="CP011232">
    <property type="protein sequence ID" value="AKI96706.1"/>
    <property type="molecule type" value="Genomic_DNA"/>
</dbReference>
<dbReference type="EC" id="2.3.1.47" evidence="11"/>
<protein>
    <recommendedName>
        <fullName evidence="11">8-amino-7-ketopelargonate synthase</fullName>
        <ecNumber evidence="11">2.3.1.47</ecNumber>
    </recommendedName>
</protein>
<dbReference type="UniPathway" id="UPA00078"/>
<comment type="cofactor">
    <cofactor evidence="1 10 11">
        <name>pyridoxal 5'-phosphate</name>
        <dbReference type="ChEBI" id="CHEBI:597326"/>
    </cofactor>
</comment>
<dbReference type="InterPro" id="IPR001917">
    <property type="entry name" value="Aminotrans_II_pyridoxalP_BS"/>
</dbReference>
<evidence type="ECO:0000256" key="5">
    <source>
        <dbReference type="ARBA" id="ARBA00022679"/>
    </source>
</evidence>
<dbReference type="InterPro" id="IPR004839">
    <property type="entry name" value="Aminotransferase_I/II_large"/>
</dbReference>
<keyword evidence="13" id="KW-0436">Ligase</keyword>
<keyword evidence="7 10" id="KW-0663">Pyridoxal phosphate</keyword>
<evidence type="ECO:0000256" key="11">
    <source>
        <dbReference type="RuleBase" id="RU003693"/>
    </source>
</evidence>
<dbReference type="GO" id="GO:0030170">
    <property type="term" value="F:pyridoxal phosphate binding"/>
    <property type="evidence" value="ECO:0007669"/>
    <property type="project" value="InterPro"/>
</dbReference>
<dbReference type="FunFam" id="3.90.1150.10:FF:000004">
    <property type="entry name" value="2-amino-3-ketobutyrate coenzyme A ligase"/>
    <property type="match status" value="1"/>
</dbReference>
<evidence type="ECO:0000256" key="2">
    <source>
        <dbReference type="ARBA" id="ARBA00004746"/>
    </source>
</evidence>
<comment type="subunit">
    <text evidence="4 11">Homodimer.</text>
</comment>
<feature type="modified residue" description="N6-(pyridoxal phosphate)lysine" evidence="10">
    <location>
        <position position="241"/>
    </location>
</feature>
<evidence type="ECO:0000313" key="14">
    <source>
        <dbReference type="Proteomes" id="UP000035159"/>
    </source>
</evidence>
<evidence type="ECO:0000313" key="13">
    <source>
        <dbReference type="EMBL" id="AKI96706.1"/>
    </source>
</evidence>
<dbReference type="AlphaFoldDB" id="A0A0G2Z9F2"/>
<reference evidence="13 14" key="1">
    <citation type="submission" date="2015-04" db="EMBL/GenBank/DDBJ databases">
        <title>Complete Genome Sequence of Kosmotoga pacifica SLHLJ1.</title>
        <authorList>
            <person name="Jiang L.J."/>
            <person name="Shao Z.Z."/>
            <person name="Jebbar M."/>
        </authorList>
    </citation>
    <scope>NUCLEOTIDE SEQUENCE [LARGE SCALE GENOMIC DNA]</scope>
    <source>
        <strain evidence="13 14">SLHLJ1</strain>
    </source>
</reference>
<dbReference type="Gene3D" id="3.90.1150.10">
    <property type="entry name" value="Aspartate Aminotransferase, domain 1"/>
    <property type="match status" value="1"/>
</dbReference>
<evidence type="ECO:0000256" key="1">
    <source>
        <dbReference type="ARBA" id="ARBA00001933"/>
    </source>
</evidence>
<dbReference type="Proteomes" id="UP000035159">
    <property type="component" value="Chromosome"/>
</dbReference>
<evidence type="ECO:0000259" key="12">
    <source>
        <dbReference type="Pfam" id="PF00155"/>
    </source>
</evidence>
<dbReference type="PATRIC" id="fig|1330330.3.peg.294"/>
<dbReference type="NCBIfam" id="TIGR00858">
    <property type="entry name" value="bioF"/>
    <property type="match status" value="1"/>
</dbReference>
<sequence length="394" mass="43431">MFDYSVFAKELKELEENGLLVRIKTLESPQGAWLTINGKKVLNMCSNNYLGFAFRDELKSAAIDAIKKWGVGPGAVRTIAGTLSVHDDLERELAEFKKVEATLVLQSGFNANQAVIPAITTAEDAILSDELNHASIIDGVRLSKAKRYVWKHRDAEDLEEKLKQAREEGARRLLVITDGVFSMDGDLAPLPEIVDKCEKYGAMLMVDDAHGEGVLGSHGRGIVDHFDLHGRVDIEVGTLSKAFGVVGGFVAGKKELIDYLKQKARPFLFSSSLSPAETGAALAAVRILQNDDTPVKKLWENARYFKEKMQAMGFDTGHSETPITPVMLYDAKLSSQFSVRLFEEGIFAQSIGYPTVPKGKARIRVMISAAHTKEDLDFALDKFEKVGRELGVLK</sequence>
<evidence type="ECO:0000256" key="7">
    <source>
        <dbReference type="ARBA" id="ARBA00022898"/>
    </source>
</evidence>